<evidence type="ECO:0000313" key="4">
    <source>
        <dbReference type="Proteomes" id="UP001221519"/>
    </source>
</evidence>
<keyword evidence="4" id="KW-1185">Reference proteome</keyword>
<gene>
    <name evidence="1" type="ORF">PUW23_13765</name>
    <name evidence="2" type="ORF">PUW25_13510</name>
</gene>
<evidence type="ECO:0000313" key="1">
    <source>
        <dbReference type="EMBL" id="WDH80626.1"/>
    </source>
</evidence>
<dbReference type="EMBL" id="CP118108">
    <property type="protein sequence ID" value="WDI00322.1"/>
    <property type="molecule type" value="Genomic_DNA"/>
</dbReference>
<name>A0AAX3MU51_9BACL</name>
<organism evidence="1 3">
    <name type="scientific">Paenibacillus urinalis</name>
    <dbReference type="NCBI Taxonomy" id="521520"/>
    <lineage>
        <taxon>Bacteria</taxon>
        <taxon>Bacillati</taxon>
        <taxon>Bacillota</taxon>
        <taxon>Bacilli</taxon>
        <taxon>Bacillales</taxon>
        <taxon>Paenibacillaceae</taxon>
        <taxon>Paenibacillus</taxon>
    </lineage>
</organism>
<reference evidence="1 4" key="1">
    <citation type="submission" date="2023-02" db="EMBL/GenBank/DDBJ databases">
        <title>Pathogen: clinical or host-associated sample.</title>
        <authorList>
            <person name="Hergert J."/>
            <person name="Casey R."/>
            <person name="Wagner J."/>
            <person name="Young E.L."/>
            <person name="Oakeson K.F."/>
        </authorList>
    </citation>
    <scope>NUCLEOTIDE SEQUENCE</scope>
    <source>
        <strain evidence="2 4">2022CK-00829</strain>
        <strain evidence="1">2022CK-00830</strain>
    </source>
</reference>
<protein>
    <submittedName>
        <fullName evidence="1">XRE family transcriptional regulator</fullName>
    </submittedName>
</protein>
<dbReference type="EMBL" id="CP118101">
    <property type="protein sequence ID" value="WDH80626.1"/>
    <property type="molecule type" value="Genomic_DNA"/>
</dbReference>
<evidence type="ECO:0000313" key="2">
    <source>
        <dbReference type="EMBL" id="WDI00322.1"/>
    </source>
</evidence>
<dbReference type="InterPro" id="IPR010982">
    <property type="entry name" value="Lambda_DNA-bd_dom_sf"/>
</dbReference>
<dbReference type="AlphaFoldDB" id="A0AAX3MU51"/>
<dbReference type="Proteomes" id="UP001220962">
    <property type="component" value="Chromosome"/>
</dbReference>
<dbReference type="Gene3D" id="1.10.260.40">
    <property type="entry name" value="lambda repressor-like DNA-binding domains"/>
    <property type="match status" value="1"/>
</dbReference>
<proteinExistence type="predicted"/>
<evidence type="ECO:0000313" key="3">
    <source>
        <dbReference type="Proteomes" id="UP001220962"/>
    </source>
</evidence>
<accession>A0AAX3MU51</accession>
<dbReference type="GO" id="GO:0003677">
    <property type="term" value="F:DNA binding"/>
    <property type="evidence" value="ECO:0007669"/>
    <property type="project" value="InterPro"/>
</dbReference>
<dbReference type="Proteomes" id="UP001221519">
    <property type="component" value="Chromosome"/>
</dbReference>
<dbReference type="SUPFAM" id="SSF47413">
    <property type="entry name" value="lambda repressor-like DNA-binding domains"/>
    <property type="match status" value="1"/>
</dbReference>
<sequence>MKFELGQCLLNERLMESGRSVEWLAKEMLMKPERLYDYMENKRVMPLKMAISISDTLGCDVADLYELIPNTSETKRD</sequence>
<dbReference type="RefSeq" id="WP_047911917.1">
    <property type="nucleotide sequence ID" value="NZ_CP118101.1"/>
</dbReference>